<dbReference type="AlphaFoldDB" id="A0A844WFQ8"/>
<name>A0A844WFQ8_9RHOB</name>
<dbReference type="Pfam" id="PF17932">
    <property type="entry name" value="TetR_C_24"/>
    <property type="match status" value="1"/>
</dbReference>
<dbReference type="EMBL" id="WNXQ01000010">
    <property type="protein sequence ID" value="MWB79370.1"/>
    <property type="molecule type" value="Genomic_DNA"/>
</dbReference>
<evidence type="ECO:0000256" key="1">
    <source>
        <dbReference type="ARBA" id="ARBA00023015"/>
    </source>
</evidence>
<evidence type="ECO:0000256" key="4">
    <source>
        <dbReference type="PROSITE-ProRule" id="PRU00335"/>
    </source>
</evidence>
<keyword evidence="2 4" id="KW-0238">DNA-binding</keyword>
<dbReference type="PRINTS" id="PR00455">
    <property type="entry name" value="HTHTETR"/>
</dbReference>
<evidence type="ECO:0000256" key="3">
    <source>
        <dbReference type="ARBA" id="ARBA00023163"/>
    </source>
</evidence>
<dbReference type="GO" id="GO:0000976">
    <property type="term" value="F:transcription cis-regulatory region binding"/>
    <property type="evidence" value="ECO:0007669"/>
    <property type="project" value="TreeGrafter"/>
</dbReference>
<accession>A0A844WFQ8</accession>
<dbReference type="InterPro" id="IPR009057">
    <property type="entry name" value="Homeodomain-like_sf"/>
</dbReference>
<dbReference type="SUPFAM" id="SSF48498">
    <property type="entry name" value="Tetracyclin repressor-like, C-terminal domain"/>
    <property type="match status" value="1"/>
</dbReference>
<evidence type="ECO:0000256" key="2">
    <source>
        <dbReference type="ARBA" id="ARBA00023125"/>
    </source>
</evidence>
<evidence type="ECO:0000259" key="5">
    <source>
        <dbReference type="PROSITE" id="PS50977"/>
    </source>
</evidence>
<dbReference type="Gene3D" id="1.10.10.60">
    <property type="entry name" value="Homeodomain-like"/>
    <property type="match status" value="1"/>
</dbReference>
<keyword evidence="3" id="KW-0804">Transcription</keyword>
<comment type="caution">
    <text evidence="6">The sequence shown here is derived from an EMBL/GenBank/DDBJ whole genome shotgun (WGS) entry which is preliminary data.</text>
</comment>
<dbReference type="PROSITE" id="PS50977">
    <property type="entry name" value="HTH_TETR_2"/>
    <property type="match status" value="1"/>
</dbReference>
<sequence length="207" mass="23371">MTEQAPSSTKMPSDQRKAQIIRAATELFAVAGYVGTSLRDVAQKCGMTKAALYYHYPDKESLLKSVVKYRMTRLNQHMEAALDAADSDEPMDRIRAFVLGCARQIASDRSGWVVGSRIFWSIEAISDRTEMVALRDHFEGLLRVEVERAIDQGILKDEGAGMMTLMILSWLNYLPRWHRLDGPLSAEEVADHFLKMNLNGLYVTREG</sequence>
<feature type="domain" description="HTH tetR-type" evidence="5">
    <location>
        <begin position="14"/>
        <end position="74"/>
    </location>
</feature>
<dbReference type="Proteomes" id="UP000443843">
    <property type="component" value="Unassembled WGS sequence"/>
</dbReference>
<protein>
    <submittedName>
        <fullName evidence="6">TetR family transcriptional regulator</fullName>
    </submittedName>
</protein>
<dbReference type="PANTHER" id="PTHR30055">
    <property type="entry name" value="HTH-TYPE TRANSCRIPTIONAL REGULATOR RUTR"/>
    <property type="match status" value="1"/>
</dbReference>
<organism evidence="6 7">
    <name type="scientific">Pseudooceanicola pacificus</name>
    <dbReference type="NCBI Taxonomy" id="2676438"/>
    <lineage>
        <taxon>Bacteria</taxon>
        <taxon>Pseudomonadati</taxon>
        <taxon>Pseudomonadota</taxon>
        <taxon>Alphaproteobacteria</taxon>
        <taxon>Rhodobacterales</taxon>
        <taxon>Paracoccaceae</taxon>
        <taxon>Pseudooceanicola</taxon>
    </lineage>
</organism>
<dbReference type="Pfam" id="PF00440">
    <property type="entry name" value="TetR_N"/>
    <property type="match status" value="1"/>
</dbReference>
<dbReference type="InterPro" id="IPR050109">
    <property type="entry name" value="HTH-type_TetR-like_transc_reg"/>
</dbReference>
<reference evidence="6 7" key="1">
    <citation type="submission" date="2019-11" db="EMBL/GenBank/DDBJ databases">
        <title>Pseudooceanicola pacifica sp. nov., isolated from deep-sea sediment of the Pacific Ocean.</title>
        <authorList>
            <person name="Lyu L."/>
        </authorList>
    </citation>
    <scope>NUCLEOTIDE SEQUENCE [LARGE SCALE GENOMIC DNA]</scope>
    <source>
        <strain evidence="6 7">216_PA32_1</strain>
    </source>
</reference>
<dbReference type="PANTHER" id="PTHR30055:SF240">
    <property type="entry name" value="HTH-TYPE TRANSCRIPTIONAL REGULATOR ACRR"/>
    <property type="match status" value="1"/>
</dbReference>
<dbReference type="InterPro" id="IPR036271">
    <property type="entry name" value="Tet_transcr_reg_TetR-rel_C_sf"/>
</dbReference>
<dbReference type="Gene3D" id="1.10.357.10">
    <property type="entry name" value="Tetracycline Repressor, domain 2"/>
    <property type="match status" value="1"/>
</dbReference>
<keyword evidence="1" id="KW-0805">Transcription regulation</keyword>
<dbReference type="InterPro" id="IPR041490">
    <property type="entry name" value="KstR2_TetR_C"/>
</dbReference>
<proteinExistence type="predicted"/>
<feature type="DNA-binding region" description="H-T-H motif" evidence="4">
    <location>
        <begin position="37"/>
        <end position="56"/>
    </location>
</feature>
<evidence type="ECO:0000313" key="7">
    <source>
        <dbReference type="Proteomes" id="UP000443843"/>
    </source>
</evidence>
<dbReference type="SUPFAM" id="SSF46689">
    <property type="entry name" value="Homeodomain-like"/>
    <property type="match status" value="1"/>
</dbReference>
<keyword evidence="7" id="KW-1185">Reference proteome</keyword>
<dbReference type="RefSeq" id="WP_160383583.1">
    <property type="nucleotide sequence ID" value="NZ_WNXQ01000010.1"/>
</dbReference>
<gene>
    <name evidence="6" type="ORF">GLS40_15125</name>
</gene>
<evidence type="ECO:0000313" key="6">
    <source>
        <dbReference type="EMBL" id="MWB79370.1"/>
    </source>
</evidence>
<dbReference type="GO" id="GO:0003700">
    <property type="term" value="F:DNA-binding transcription factor activity"/>
    <property type="evidence" value="ECO:0007669"/>
    <property type="project" value="TreeGrafter"/>
</dbReference>
<dbReference type="InterPro" id="IPR001647">
    <property type="entry name" value="HTH_TetR"/>
</dbReference>